<reference evidence="1 2" key="1">
    <citation type="submission" date="2015-10" db="EMBL/GenBank/DDBJ databases">
        <title>Draft genome sequence of Streptomyces caeruleatus NRRL B-24802, type strain for the species Streptomyces caeruleatus.</title>
        <authorList>
            <person name="Ruckert C."/>
            <person name="Winkler A."/>
            <person name="Kalinowski J."/>
            <person name="Kampfer P."/>
            <person name="Glaeser S."/>
        </authorList>
    </citation>
    <scope>NUCLEOTIDE SEQUENCE [LARGE SCALE GENOMIC DNA]</scope>
    <source>
        <strain evidence="1 2">NRRL B-24802</strain>
    </source>
</reference>
<dbReference type="STRING" id="661399.AQJ67_19060"/>
<dbReference type="Proteomes" id="UP000053429">
    <property type="component" value="Unassembled WGS sequence"/>
</dbReference>
<protein>
    <submittedName>
        <fullName evidence="1">Uncharacterized protein</fullName>
    </submittedName>
</protein>
<organism evidence="1 2">
    <name type="scientific">Streptomyces caeruleatus</name>
    <dbReference type="NCBI Taxonomy" id="661399"/>
    <lineage>
        <taxon>Bacteria</taxon>
        <taxon>Bacillati</taxon>
        <taxon>Actinomycetota</taxon>
        <taxon>Actinomycetes</taxon>
        <taxon>Kitasatosporales</taxon>
        <taxon>Streptomycetaceae</taxon>
        <taxon>Streptomyces</taxon>
    </lineage>
</organism>
<evidence type="ECO:0000313" key="2">
    <source>
        <dbReference type="Proteomes" id="UP000053429"/>
    </source>
</evidence>
<proteinExistence type="predicted"/>
<keyword evidence="2" id="KW-1185">Reference proteome</keyword>
<comment type="caution">
    <text evidence="1">The sequence shown here is derived from an EMBL/GenBank/DDBJ whole genome shotgun (WGS) entry which is preliminary data.</text>
</comment>
<dbReference type="EMBL" id="LMWY01000023">
    <property type="protein sequence ID" value="KUO02580.1"/>
    <property type="molecule type" value="Genomic_DNA"/>
</dbReference>
<evidence type="ECO:0000313" key="1">
    <source>
        <dbReference type="EMBL" id="KUO02580.1"/>
    </source>
</evidence>
<accession>A0A101U261</accession>
<name>A0A101U261_9ACTN</name>
<gene>
    <name evidence="1" type="ORF">AQJ67_19060</name>
</gene>
<sequence>MPWIEEYERADGTRVRAHYRWAAGARREMAVLAVIALAVVGMGNGGVQVGTTDGSAPRPQSTVRYPIRFEQMTTREGGGAQPLPTVSYPIKFDTPKTAAAVPRPTVSYPIDFFAMGSGR</sequence>
<dbReference type="AlphaFoldDB" id="A0A101U261"/>